<organism evidence="5 6">
    <name type="scientific">Paralvinella palmiformis</name>
    <dbReference type="NCBI Taxonomy" id="53620"/>
    <lineage>
        <taxon>Eukaryota</taxon>
        <taxon>Metazoa</taxon>
        <taxon>Spiralia</taxon>
        <taxon>Lophotrochozoa</taxon>
        <taxon>Annelida</taxon>
        <taxon>Polychaeta</taxon>
        <taxon>Sedentaria</taxon>
        <taxon>Canalipalpata</taxon>
        <taxon>Terebellida</taxon>
        <taxon>Terebelliformia</taxon>
        <taxon>Alvinellidae</taxon>
        <taxon>Paralvinella</taxon>
    </lineage>
</organism>
<proteinExistence type="predicted"/>
<dbReference type="Proteomes" id="UP001208570">
    <property type="component" value="Unassembled WGS sequence"/>
</dbReference>
<dbReference type="Pfam" id="PF15811">
    <property type="entry name" value="SVIP"/>
    <property type="match status" value="1"/>
</dbReference>
<evidence type="ECO:0000256" key="3">
    <source>
        <dbReference type="ARBA" id="ARBA00023288"/>
    </source>
</evidence>
<protein>
    <recommendedName>
        <fullName evidence="7">Small VCP/p97-interacting protein</fullName>
    </recommendedName>
</protein>
<evidence type="ECO:0000256" key="1">
    <source>
        <dbReference type="ARBA" id="ARBA00022707"/>
    </source>
</evidence>
<dbReference type="EMBL" id="JAODUP010000009">
    <property type="protein sequence ID" value="KAK2169489.1"/>
    <property type="molecule type" value="Genomic_DNA"/>
</dbReference>
<evidence type="ECO:0008006" key="7">
    <source>
        <dbReference type="Google" id="ProtNLM"/>
    </source>
</evidence>
<evidence type="ECO:0000256" key="2">
    <source>
        <dbReference type="ARBA" id="ARBA00023139"/>
    </source>
</evidence>
<keyword evidence="3" id="KW-0449">Lipoprotein</keyword>
<dbReference type="GO" id="GO:1904153">
    <property type="term" value="P:negative regulation of retrograde protein transport, ER to cytosol"/>
    <property type="evidence" value="ECO:0007669"/>
    <property type="project" value="TreeGrafter"/>
</dbReference>
<evidence type="ECO:0000313" key="6">
    <source>
        <dbReference type="Proteomes" id="UP001208570"/>
    </source>
</evidence>
<dbReference type="PANTHER" id="PTHR35269:SF1">
    <property type="entry name" value="SMALL VCP_P97-INTERACTING PROTEIN"/>
    <property type="match status" value="1"/>
</dbReference>
<sequence length="98" mass="10903">MIISRVFGKCFSCLCYTMGNCCPCFEGPGYGGMDQPDPEERRRQLAAAAEARLQQGDKRGLKSGSMSEARRKQERLEEAERQQQVEGGKGEGLKWQVG</sequence>
<evidence type="ECO:0000256" key="4">
    <source>
        <dbReference type="SAM" id="MobiDB-lite"/>
    </source>
</evidence>
<dbReference type="InterPro" id="IPR055366">
    <property type="entry name" value="SVIP_metazoa"/>
</dbReference>
<feature type="region of interest" description="Disordered" evidence="4">
    <location>
        <begin position="32"/>
        <end position="98"/>
    </location>
</feature>
<feature type="compositionally biased region" description="Low complexity" evidence="4">
    <location>
        <begin position="45"/>
        <end position="54"/>
    </location>
</feature>
<dbReference type="AlphaFoldDB" id="A0AAD9KD38"/>
<dbReference type="InterPro" id="IPR031632">
    <property type="entry name" value="SVIP"/>
</dbReference>
<gene>
    <name evidence="5" type="ORF">LSH36_9g02001</name>
</gene>
<dbReference type="GO" id="GO:1904293">
    <property type="term" value="P:negative regulation of ERAD pathway"/>
    <property type="evidence" value="ECO:0007669"/>
    <property type="project" value="TreeGrafter"/>
</dbReference>
<dbReference type="PANTHER" id="PTHR35269">
    <property type="entry name" value="SMALL VCP/P97-INTERACTING PROTEIN"/>
    <property type="match status" value="1"/>
</dbReference>
<dbReference type="GO" id="GO:0010508">
    <property type="term" value="P:positive regulation of autophagy"/>
    <property type="evidence" value="ECO:0007669"/>
    <property type="project" value="TreeGrafter"/>
</dbReference>
<name>A0AAD9KD38_9ANNE</name>
<evidence type="ECO:0000313" key="5">
    <source>
        <dbReference type="EMBL" id="KAK2169489.1"/>
    </source>
</evidence>
<dbReference type="GO" id="GO:1904240">
    <property type="term" value="P:negative regulation of VCP-NPL4-UFD1 AAA ATPase complex assembly"/>
    <property type="evidence" value="ECO:0007669"/>
    <property type="project" value="TreeGrafter"/>
</dbReference>
<accession>A0AAD9KD38</accession>
<keyword evidence="1" id="KW-0519">Myristate</keyword>
<keyword evidence="6" id="KW-1185">Reference proteome</keyword>
<reference evidence="5" key="1">
    <citation type="journal article" date="2023" name="Mol. Biol. Evol.">
        <title>Third-Generation Sequencing Reveals the Adaptive Role of the Epigenome in Three Deep-Sea Polychaetes.</title>
        <authorList>
            <person name="Perez M."/>
            <person name="Aroh O."/>
            <person name="Sun Y."/>
            <person name="Lan Y."/>
            <person name="Juniper S.K."/>
            <person name="Young C.R."/>
            <person name="Angers B."/>
            <person name="Qian P.Y."/>
        </authorList>
    </citation>
    <scope>NUCLEOTIDE SEQUENCE</scope>
    <source>
        <strain evidence="5">P08H-3</strain>
    </source>
</reference>
<dbReference type="GO" id="GO:0005789">
    <property type="term" value="C:endoplasmic reticulum membrane"/>
    <property type="evidence" value="ECO:0007669"/>
    <property type="project" value="TreeGrafter"/>
</dbReference>
<keyword evidence="2" id="KW-0564">Palmitate</keyword>
<feature type="compositionally biased region" description="Basic and acidic residues" evidence="4">
    <location>
        <begin position="68"/>
        <end position="92"/>
    </location>
</feature>
<comment type="caution">
    <text evidence="5">The sequence shown here is derived from an EMBL/GenBank/DDBJ whole genome shotgun (WGS) entry which is preliminary data.</text>
</comment>